<dbReference type="AlphaFoldDB" id="A0A6J4LVV5"/>
<feature type="compositionally biased region" description="Low complexity" evidence="1">
    <location>
        <begin position="1"/>
        <end position="13"/>
    </location>
</feature>
<accession>A0A6J4LVV5</accession>
<feature type="non-terminal residue" evidence="2">
    <location>
        <position position="1"/>
    </location>
</feature>
<feature type="compositionally biased region" description="Basic and acidic residues" evidence="1">
    <location>
        <begin position="76"/>
        <end position="89"/>
    </location>
</feature>
<feature type="compositionally biased region" description="Basic and acidic residues" evidence="1">
    <location>
        <begin position="55"/>
        <end position="66"/>
    </location>
</feature>
<dbReference type="EMBL" id="CADCUE010000171">
    <property type="protein sequence ID" value="CAA9342943.1"/>
    <property type="molecule type" value="Genomic_DNA"/>
</dbReference>
<feature type="region of interest" description="Disordered" evidence="1">
    <location>
        <begin position="1"/>
        <end position="223"/>
    </location>
</feature>
<organism evidence="2">
    <name type="scientific">uncultured Frankineae bacterium</name>
    <dbReference type="NCBI Taxonomy" id="437475"/>
    <lineage>
        <taxon>Bacteria</taxon>
        <taxon>Bacillati</taxon>
        <taxon>Actinomycetota</taxon>
        <taxon>Actinomycetes</taxon>
        <taxon>Frankiales</taxon>
        <taxon>environmental samples</taxon>
    </lineage>
</organism>
<reference evidence="2" key="1">
    <citation type="submission" date="2020-02" db="EMBL/GenBank/DDBJ databases">
        <authorList>
            <person name="Meier V. D."/>
        </authorList>
    </citation>
    <scope>NUCLEOTIDE SEQUENCE</scope>
    <source>
        <strain evidence="2">AVDCRST_MAG16</strain>
    </source>
</reference>
<feature type="compositionally biased region" description="Gly residues" evidence="1">
    <location>
        <begin position="109"/>
        <end position="118"/>
    </location>
</feature>
<proteinExistence type="predicted"/>
<name>A0A6J4LVV5_9ACTN</name>
<feature type="non-terminal residue" evidence="2">
    <location>
        <position position="223"/>
    </location>
</feature>
<feature type="compositionally biased region" description="Basic residues" evidence="1">
    <location>
        <begin position="144"/>
        <end position="169"/>
    </location>
</feature>
<protein>
    <submittedName>
        <fullName evidence="2">Uncharacterized protein</fullName>
    </submittedName>
</protein>
<gene>
    <name evidence="2" type="ORF">AVDCRST_MAG16-1884</name>
</gene>
<feature type="compositionally biased region" description="Basic residues" evidence="1">
    <location>
        <begin position="90"/>
        <end position="100"/>
    </location>
</feature>
<evidence type="ECO:0000313" key="2">
    <source>
        <dbReference type="EMBL" id="CAA9342943.1"/>
    </source>
</evidence>
<sequence length="223" mass="24209">GAALATGRTGARTDLLEAACRRRAGRPRAPRAPAVAAGRRGRPGRARAAPGRHRVGPDHARGERRGHSQRRPQRHPGPERRPERRPERQSHRRGRRVHRRGAADRGGGRRGQLRGGGRAPAAAAGHQHGDRALHARPGTGGGRAARRVRRRPHLVQRRLRARWGRRRHDPRAGHAGGQHGDLVGHALAAGLRGRRGAGQGRHLPGQRPGRRPARGGRALRPAL</sequence>
<evidence type="ECO:0000256" key="1">
    <source>
        <dbReference type="SAM" id="MobiDB-lite"/>
    </source>
</evidence>
<feature type="compositionally biased region" description="Basic residues" evidence="1">
    <location>
        <begin position="39"/>
        <end position="54"/>
    </location>
</feature>